<organism evidence="3 4">
    <name type="scientific">Candidatus Sungiibacteriota bacterium</name>
    <dbReference type="NCBI Taxonomy" id="2750080"/>
    <lineage>
        <taxon>Bacteria</taxon>
        <taxon>Candidatus Sungiibacteriota</taxon>
    </lineage>
</organism>
<accession>A0A932DS50</accession>
<feature type="repeat" description="TPR" evidence="1">
    <location>
        <begin position="169"/>
        <end position="202"/>
    </location>
</feature>
<evidence type="ECO:0000256" key="2">
    <source>
        <dbReference type="SAM" id="MobiDB-lite"/>
    </source>
</evidence>
<comment type="caution">
    <text evidence="3">The sequence shown here is derived from an EMBL/GenBank/DDBJ whole genome shotgun (WGS) entry which is preliminary data.</text>
</comment>
<name>A0A932DS50_9BACT</name>
<evidence type="ECO:0000313" key="4">
    <source>
        <dbReference type="Proteomes" id="UP000709672"/>
    </source>
</evidence>
<sequence length="299" mass="33619">MFILIPSLLVLTGVALAARVVYRKIPKDLTEWNNTVAGEDFGPTFYQNAFSAFSLKARQAVLGFSTKFVYKLKITSLKTDNFFNHILKEMRKQKSDIDTAPELAANREPSSLKSNRFEVETIPIEEKKPTMKIPVLETAPEKTLNEERSSFAAQEHQFINQLAYNPKDVSAYKHLGWLYLENNKPMEARQAFKMAIKLGSRDKMIMAKLLEVGGVLHKEGTVVSSRLPTGKQDVSVRTVTLKPVVAASYSVPPSPKTTAGHSDRSNMVVTHDRKTNRPARLAKIKIPKIKPKKLKIKKV</sequence>
<evidence type="ECO:0000256" key="1">
    <source>
        <dbReference type="PROSITE-ProRule" id="PRU00339"/>
    </source>
</evidence>
<protein>
    <recommendedName>
        <fullName evidence="5">Tetratricopeptide repeat protein</fullName>
    </recommendedName>
</protein>
<keyword evidence="1" id="KW-0802">TPR repeat</keyword>
<dbReference type="AlphaFoldDB" id="A0A932DS50"/>
<gene>
    <name evidence="3" type="ORF">HYV66_00440</name>
</gene>
<dbReference type="Gene3D" id="1.25.40.10">
    <property type="entry name" value="Tetratricopeptide repeat domain"/>
    <property type="match status" value="1"/>
</dbReference>
<feature type="region of interest" description="Disordered" evidence="2">
    <location>
        <begin position="251"/>
        <end position="275"/>
    </location>
</feature>
<dbReference type="PROSITE" id="PS50005">
    <property type="entry name" value="TPR"/>
    <property type="match status" value="1"/>
</dbReference>
<dbReference type="Pfam" id="PF13431">
    <property type="entry name" value="TPR_17"/>
    <property type="match status" value="1"/>
</dbReference>
<reference evidence="3" key="1">
    <citation type="submission" date="2020-07" db="EMBL/GenBank/DDBJ databases">
        <title>Huge and variable diversity of episymbiotic CPR bacteria and DPANN archaea in groundwater ecosystems.</title>
        <authorList>
            <person name="He C.Y."/>
            <person name="Keren R."/>
            <person name="Whittaker M."/>
            <person name="Farag I.F."/>
            <person name="Doudna J."/>
            <person name="Cate J.H.D."/>
            <person name="Banfield J.F."/>
        </authorList>
    </citation>
    <scope>NUCLEOTIDE SEQUENCE</scope>
    <source>
        <strain evidence="3">NC_groundwater_418_Ag_B-0.1um_45_10</strain>
    </source>
</reference>
<evidence type="ECO:0008006" key="5">
    <source>
        <dbReference type="Google" id="ProtNLM"/>
    </source>
</evidence>
<feature type="compositionally biased region" description="Polar residues" evidence="2">
    <location>
        <begin position="256"/>
        <end position="268"/>
    </location>
</feature>
<dbReference type="SUPFAM" id="SSF48452">
    <property type="entry name" value="TPR-like"/>
    <property type="match status" value="1"/>
</dbReference>
<dbReference type="InterPro" id="IPR011990">
    <property type="entry name" value="TPR-like_helical_dom_sf"/>
</dbReference>
<dbReference type="InterPro" id="IPR019734">
    <property type="entry name" value="TPR_rpt"/>
</dbReference>
<evidence type="ECO:0000313" key="3">
    <source>
        <dbReference type="EMBL" id="MBI2465692.1"/>
    </source>
</evidence>
<dbReference type="EMBL" id="JACPHQ010000004">
    <property type="protein sequence ID" value="MBI2465692.1"/>
    <property type="molecule type" value="Genomic_DNA"/>
</dbReference>
<dbReference type="Proteomes" id="UP000709672">
    <property type="component" value="Unassembled WGS sequence"/>
</dbReference>
<proteinExistence type="predicted"/>